<feature type="chain" id="PRO_5029787696" description="GDSL-like Lipase/Acylhydrolase superfamily protein" evidence="8">
    <location>
        <begin position="29"/>
        <end position="344"/>
    </location>
</feature>
<keyword evidence="7" id="KW-0443">Lipid metabolism</keyword>
<dbReference type="InterPro" id="IPR036514">
    <property type="entry name" value="SGNH_hydro_sf"/>
</dbReference>
<accession>A0A7J0FYT3</accession>
<evidence type="ECO:0000256" key="6">
    <source>
        <dbReference type="ARBA" id="ARBA00022963"/>
    </source>
</evidence>
<dbReference type="Proteomes" id="UP000585474">
    <property type="component" value="Unassembled WGS sequence"/>
</dbReference>
<evidence type="ECO:0000256" key="4">
    <source>
        <dbReference type="ARBA" id="ARBA00022729"/>
    </source>
</evidence>
<dbReference type="EMBL" id="BJWL01000016">
    <property type="protein sequence ID" value="GFZ03836.1"/>
    <property type="molecule type" value="Genomic_DNA"/>
</dbReference>
<organism evidence="9 10">
    <name type="scientific">Actinidia rufa</name>
    <dbReference type="NCBI Taxonomy" id="165716"/>
    <lineage>
        <taxon>Eukaryota</taxon>
        <taxon>Viridiplantae</taxon>
        <taxon>Streptophyta</taxon>
        <taxon>Embryophyta</taxon>
        <taxon>Tracheophyta</taxon>
        <taxon>Spermatophyta</taxon>
        <taxon>Magnoliopsida</taxon>
        <taxon>eudicotyledons</taxon>
        <taxon>Gunneridae</taxon>
        <taxon>Pentapetalae</taxon>
        <taxon>asterids</taxon>
        <taxon>Ericales</taxon>
        <taxon>Actinidiaceae</taxon>
        <taxon>Actinidia</taxon>
    </lineage>
</organism>
<gene>
    <name evidence="9" type="ORF">Acr_16g0004600</name>
</gene>
<comment type="similarity">
    <text evidence="2">Belongs to the 'GDSL' lipolytic enzyme family.</text>
</comment>
<evidence type="ECO:0000256" key="7">
    <source>
        <dbReference type="ARBA" id="ARBA00023098"/>
    </source>
</evidence>
<evidence type="ECO:0000256" key="2">
    <source>
        <dbReference type="ARBA" id="ARBA00008668"/>
    </source>
</evidence>
<keyword evidence="6" id="KW-0442">Lipid degradation</keyword>
<dbReference type="InterPro" id="IPR001087">
    <property type="entry name" value="GDSL"/>
</dbReference>
<evidence type="ECO:0000313" key="9">
    <source>
        <dbReference type="EMBL" id="GFZ03836.1"/>
    </source>
</evidence>
<evidence type="ECO:0000256" key="3">
    <source>
        <dbReference type="ARBA" id="ARBA00022525"/>
    </source>
</evidence>
<comment type="subcellular location">
    <subcellularLocation>
        <location evidence="1">Secreted</location>
    </subcellularLocation>
</comment>
<name>A0A7J0FYT3_9ERIC</name>
<evidence type="ECO:0000313" key="10">
    <source>
        <dbReference type="Proteomes" id="UP000585474"/>
    </source>
</evidence>
<comment type="caution">
    <text evidence="9">The sequence shown here is derived from an EMBL/GenBank/DDBJ whole genome shotgun (WGS) entry which is preliminary data.</text>
</comment>
<evidence type="ECO:0000256" key="1">
    <source>
        <dbReference type="ARBA" id="ARBA00004613"/>
    </source>
</evidence>
<dbReference type="PANTHER" id="PTHR45650:SF43">
    <property type="entry name" value="GDSL ESTERASE_LIPASE 7-LIKE"/>
    <property type="match status" value="1"/>
</dbReference>
<dbReference type="OrthoDB" id="1600564at2759"/>
<keyword evidence="5" id="KW-0378">Hydrolase</keyword>
<evidence type="ECO:0000256" key="5">
    <source>
        <dbReference type="ARBA" id="ARBA00022801"/>
    </source>
</evidence>
<reference evidence="9 10" key="1">
    <citation type="submission" date="2019-07" db="EMBL/GenBank/DDBJ databases">
        <title>De Novo Assembly of kiwifruit Actinidia rufa.</title>
        <authorList>
            <person name="Sugita-Konishi S."/>
            <person name="Sato K."/>
            <person name="Mori E."/>
            <person name="Abe Y."/>
            <person name="Kisaki G."/>
            <person name="Hamano K."/>
            <person name="Suezawa K."/>
            <person name="Otani M."/>
            <person name="Fukuda T."/>
            <person name="Manabe T."/>
            <person name="Gomi K."/>
            <person name="Tabuchi M."/>
            <person name="Akimitsu K."/>
            <person name="Kataoka I."/>
        </authorList>
    </citation>
    <scope>NUCLEOTIDE SEQUENCE [LARGE SCALE GENOMIC DNA]</scope>
    <source>
        <strain evidence="10">cv. Fuchu</strain>
    </source>
</reference>
<keyword evidence="3" id="KW-0964">Secreted</keyword>
<dbReference type="InterPro" id="IPR051238">
    <property type="entry name" value="GDSL_esterase/lipase"/>
</dbReference>
<dbReference type="GO" id="GO:0016042">
    <property type="term" value="P:lipid catabolic process"/>
    <property type="evidence" value="ECO:0007669"/>
    <property type="project" value="UniProtKB-KW"/>
</dbReference>
<evidence type="ECO:0008006" key="11">
    <source>
        <dbReference type="Google" id="ProtNLM"/>
    </source>
</evidence>
<evidence type="ECO:0000256" key="8">
    <source>
        <dbReference type="SAM" id="SignalP"/>
    </source>
</evidence>
<dbReference type="GO" id="GO:0005576">
    <property type="term" value="C:extracellular region"/>
    <property type="evidence" value="ECO:0007669"/>
    <property type="project" value="UniProtKB-SubCell"/>
</dbReference>
<dbReference type="GO" id="GO:0016788">
    <property type="term" value="F:hydrolase activity, acting on ester bonds"/>
    <property type="evidence" value="ECO:0007669"/>
    <property type="project" value="InterPro"/>
</dbReference>
<keyword evidence="10" id="KW-1185">Reference proteome</keyword>
<keyword evidence="4 8" id="KW-0732">Signal</keyword>
<sequence>MAVTTTMPLLYPSLFFLLLLSLFSVNRKLVCIPGMHRLYFPAGPTGRFTNGYTIADFWYTWFGVRSKESIPLPYMHPLSLQKLNTKGFNYASGTAGIFPDTGSTLGKNLPLGQQVKLFGDTAQQYLPSLGAYKNKAKLSQALSESIFVVCMGGNDYINYLQSGSNTSKLYNPQQFGEFLVNELGNHLQDLYTVGARKFVVFEIAPLGCLPDFIDKTKPSTLCNEQINGFVSIFNKKLGVKLNKLKSMLDGSTFVTAKAYQLIYDIVHNPLHHGFADARHPCCASGGNGTGDCKPGTVPCRNRGSRVFWDTVHPTEVLYRRIAGDCFNGKGLCTPMNIVQLAGEC</sequence>
<dbReference type="Gene3D" id="3.40.50.1110">
    <property type="entry name" value="SGNH hydrolase"/>
    <property type="match status" value="1"/>
</dbReference>
<dbReference type="Pfam" id="PF00657">
    <property type="entry name" value="Lipase_GDSL"/>
    <property type="match status" value="1"/>
</dbReference>
<dbReference type="PANTHER" id="PTHR45650">
    <property type="entry name" value="GDSL-LIKE LIPASE/ACYLHYDROLASE-RELATED"/>
    <property type="match status" value="1"/>
</dbReference>
<proteinExistence type="inferred from homology"/>
<protein>
    <recommendedName>
        <fullName evidence="11">GDSL-like Lipase/Acylhydrolase superfamily protein</fullName>
    </recommendedName>
</protein>
<feature type="signal peptide" evidence="8">
    <location>
        <begin position="1"/>
        <end position="28"/>
    </location>
</feature>
<dbReference type="AlphaFoldDB" id="A0A7J0FYT3"/>